<name>A0ABT4VKT8_9HYPH</name>
<feature type="transmembrane region" description="Helical" evidence="1">
    <location>
        <begin position="271"/>
        <end position="293"/>
    </location>
</feature>
<feature type="transmembrane region" description="Helical" evidence="1">
    <location>
        <begin position="199"/>
        <end position="226"/>
    </location>
</feature>
<dbReference type="RefSeq" id="WP_271088946.1">
    <property type="nucleotide sequence ID" value="NZ_JAPJZH010000004.1"/>
</dbReference>
<dbReference type="Pfam" id="PF14378">
    <property type="entry name" value="PAP2_3"/>
    <property type="match status" value="1"/>
</dbReference>
<accession>A0ABT4VKT8</accession>
<reference evidence="3" key="1">
    <citation type="submission" date="2022-11" db="EMBL/GenBank/DDBJ databases">
        <title>Hoeflea poritis sp. nov., isolated from scleractinian coral Porites lutea.</title>
        <authorList>
            <person name="Zhang G."/>
            <person name="Wei Q."/>
            <person name="Cai L."/>
        </authorList>
    </citation>
    <scope>NUCLEOTIDE SEQUENCE</scope>
    <source>
        <strain evidence="3">E7-10</strain>
    </source>
</reference>
<feature type="transmembrane region" description="Helical" evidence="1">
    <location>
        <begin position="161"/>
        <end position="187"/>
    </location>
</feature>
<feature type="domain" description="Inositolphosphotransferase Aur1/Ipt1" evidence="2">
    <location>
        <begin position="139"/>
        <end position="338"/>
    </location>
</feature>
<dbReference type="EMBL" id="JAPJZH010000004">
    <property type="protein sequence ID" value="MDA4845326.1"/>
    <property type="molecule type" value="Genomic_DNA"/>
</dbReference>
<keyword evidence="1" id="KW-0812">Transmembrane</keyword>
<proteinExistence type="predicted"/>
<sequence>MVPNRAYMSALVHETVAVTKSNRILFILIALYALTGSVYVWATVGFSLDPYRVYGWLWLKNYLLIFPVALFGAGAIRIILRLDERRKLAFRHMFSSRRMAHFLAGTVLMLALMPFQATFTAIKNALSVNGFLYDEVQANIDKLIHFDTDPWQLLFRLTDSQAFLCLVEVNYMVVWFVLCFGILYWVAVSPNTSGFRVRYIITFMLVWFVVGNLLAGAFISAGPVYYGHVTGDFARFGDQLELLARNEGHFNAAVKYQNYLWLLRENNVTGLGSGISAFPSVHVALTMMNALFVYEFNRKLGWAFFAYTAFIVFSSVYLAWHYAIDGYVAIPVTLALYYAVRNLPIARPVPQDRETAIAHPAS</sequence>
<feature type="transmembrane region" description="Helical" evidence="1">
    <location>
        <begin position="300"/>
        <end position="320"/>
    </location>
</feature>
<evidence type="ECO:0000259" key="2">
    <source>
        <dbReference type="Pfam" id="PF14378"/>
    </source>
</evidence>
<feature type="transmembrane region" description="Helical" evidence="1">
    <location>
        <begin position="24"/>
        <end position="42"/>
    </location>
</feature>
<keyword evidence="1" id="KW-1133">Transmembrane helix</keyword>
<feature type="transmembrane region" description="Helical" evidence="1">
    <location>
        <begin position="101"/>
        <end position="122"/>
    </location>
</feature>
<protein>
    <submittedName>
        <fullName evidence="3">Phosphatase PAP2 family protein</fullName>
    </submittedName>
</protein>
<feature type="transmembrane region" description="Helical" evidence="1">
    <location>
        <begin position="62"/>
        <end position="80"/>
    </location>
</feature>
<evidence type="ECO:0000313" key="3">
    <source>
        <dbReference type="EMBL" id="MDA4845326.1"/>
    </source>
</evidence>
<organism evidence="3 4">
    <name type="scientific">Hoeflea poritis</name>
    <dbReference type="NCBI Taxonomy" id="2993659"/>
    <lineage>
        <taxon>Bacteria</taxon>
        <taxon>Pseudomonadati</taxon>
        <taxon>Pseudomonadota</taxon>
        <taxon>Alphaproteobacteria</taxon>
        <taxon>Hyphomicrobiales</taxon>
        <taxon>Rhizobiaceae</taxon>
        <taxon>Hoeflea</taxon>
    </lineage>
</organism>
<feature type="transmembrane region" description="Helical" evidence="1">
    <location>
        <begin position="326"/>
        <end position="343"/>
    </location>
</feature>
<evidence type="ECO:0000256" key="1">
    <source>
        <dbReference type="SAM" id="Phobius"/>
    </source>
</evidence>
<keyword evidence="4" id="KW-1185">Reference proteome</keyword>
<dbReference type="InterPro" id="IPR026841">
    <property type="entry name" value="Aur1/Ipt1"/>
</dbReference>
<dbReference type="Proteomes" id="UP001148313">
    <property type="component" value="Unassembled WGS sequence"/>
</dbReference>
<evidence type="ECO:0000313" key="4">
    <source>
        <dbReference type="Proteomes" id="UP001148313"/>
    </source>
</evidence>
<comment type="caution">
    <text evidence="3">The sequence shown here is derived from an EMBL/GenBank/DDBJ whole genome shotgun (WGS) entry which is preliminary data.</text>
</comment>
<gene>
    <name evidence="3" type="ORF">OOZ53_08200</name>
</gene>
<keyword evidence="1" id="KW-0472">Membrane</keyword>